<dbReference type="GeneID" id="89975104"/>
<evidence type="ECO:0008006" key="5">
    <source>
        <dbReference type="Google" id="ProtNLM"/>
    </source>
</evidence>
<feature type="compositionally biased region" description="Low complexity" evidence="2">
    <location>
        <begin position="1"/>
        <end position="21"/>
    </location>
</feature>
<protein>
    <recommendedName>
        <fullName evidence="5">VPS37 C-terminal domain-containing protein</fullName>
    </recommendedName>
</protein>
<reference evidence="3 4" key="1">
    <citation type="submission" date="2023-08" db="EMBL/GenBank/DDBJ databases">
        <title>Black Yeasts Isolated from many extreme environments.</title>
        <authorList>
            <person name="Coleine C."/>
            <person name="Stajich J.E."/>
            <person name="Selbmann L."/>
        </authorList>
    </citation>
    <scope>NUCLEOTIDE SEQUENCE [LARGE SCALE GENOMIC DNA]</scope>
    <source>
        <strain evidence="3 4">CCFEE 5792</strain>
    </source>
</reference>
<dbReference type="Proteomes" id="UP001358417">
    <property type="component" value="Unassembled WGS sequence"/>
</dbReference>
<organism evidence="3 4">
    <name type="scientific">Exophiala bonariae</name>
    <dbReference type="NCBI Taxonomy" id="1690606"/>
    <lineage>
        <taxon>Eukaryota</taxon>
        <taxon>Fungi</taxon>
        <taxon>Dikarya</taxon>
        <taxon>Ascomycota</taxon>
        <taxon>Pezizomycotina</taxon>
        <taxon>Eurotiomycetes</taxon>
        <taxon>Chaetothyriomycetidae</taxon>
        <taxon>Chaetothyriales</taxon>
        <taxon>Herpotrichiellaceae</taxon>
        <taxon>Exophiala</taxon>
    </lineage>
</organism>
<evidence type="ECO:0000256" key="1">
    <source>
        <dbReference type="SAM" id="Coils"/>
    </source>
</evidence>
<feature type="region of interest" description="Disordered" evidence="2">
    <location>
        <begin position="260"/>
        <end position="343"/>
    </location>
</feature>
<keyword evidence="1" id="KW-0175">Coiled coil</keyword>
<proteinExistence type="predicted"/>
<gene>
    <name evidence="3" type="ORF">LTR84_006936</name>
</gene>
<feature type="region of interest" description="Disordered" evidence="2">
    <location>
        <begin position="1"/>
        <end position="30"/>
    </location>
</feature>
<name>A0AAV9N2K3_9EURO</name>
<evidence type="ECO:0000313" key="4">
    <source>
        <dbReference type="Proteomes" id="UP001358417"/>
    </source>
</evidence>
<evidence type="ECO:0000313" key="3">
    <source>
        <dbReference type="EMBL" id="KAK5046994.1"/>
    </source>
</evidence>
<accession>A0AAV9N2K3</accession>
<keyword evidence="4" id="KW-1185">Reference proteome</keyword>
<sequence length="396" mass="43137">MAFTPSSSSAAPDPHASMSPPQKTLFPAYYPDLDDFPPLKPVYPPQVIKMPVQPSPDDSNAAKDVRISEMLARLKVSGRQIPEAEAGEHVPTGNDKSRISIPNRVTAPPNLPVAPEPLVNLNDRDFISYLPSTKTTLKDLQVLWPARVEVSSAGLREILQKNEALEKELSEIRPQLKRLKGEAENYMCLSDDYVFLQQAFDNSKNDNKQLQENYNKLQDDHRCVLMHSKAKTDVLVEVTAELYELQKVKNAAVDNATSNNGCGGWDAGDVAPTGTWEAESDANGNGLRAQDRSKANGSGWGAQAGGNANGDDWGVQGGAKANGDDWGIGEGAEYDDWGSRQEDAGDLSRWNAASMAGDDWSTGHGSFERSGDDINNQIGNGVGWIQSHTIDCKRFR</sequence>
<dbReference type="AlphaFoldDB" id="A0AAV9N2K3"/>
<feature type="compositionally biased region" description="Gly residues" evidence="2">
    <location>
        <begin position="298"/>
        <end position="308"/>
    </location>
</feature>
<evidence type="ECO:0000256" key="2">
    <source>
        <dbReference type="SAM" id="MobiDB-lite"/>
    </source>
</evidence>
<dbReference type="EMBL" id="JAVRRD010000027">
    <property type="protein sequence ID" value="KAK5046994.1"/>
    <property type="molecule type" value="Genomic_DNA"/>
</dbReference>
<dbReference type="RefSeq" id="XP_064702561.1">
    <property type="nucleotide sequence ID" value="XM_064850492.1"/>
</dbReference>
<comment type="caution">
    <text evidence="3">The sequence shown here is derived from an EMBL/GenBank/DDBJ whole genome shotgun (WGS) entry which is preliminary data.</text>
</comment>
<feature type="region of interest" description="Disordered" evidence="2">
    <location>
        <begin position="80"/>
        <end position="108"/>
    </location>
</feature>
<feature type="coiled-coil region" evidence="1">
    <location>
        <begin position="162"/>
        <end position="220"/>
    </location>
</feature>